<evidence type="ECO:0000256" key="1">
    <source>
        <dbReference type="SAM" id="SignalP"/>
    </source>
</evidence>
<dbReference type="GO" id="GO:0005975">
    <property type="term" value="P:carbohydrate metabolic process"/>
    <property type="evidence" value="ECO:0007669"/>
    <property type="project" value="UniProtKB-ARBA"/>
</dbReference>
<proteinExistence type="predicted"/>
<name>A0A5C7B4Y7_9FLAO</name>
<dbReference type="EMBL" id="VOSC01000005">
    <property type="protein sequence ID" value="TXE14953.1"/>
    <property type="molecule type" value="Genomic_DNA"/>
</dbReference>
<feature type="chain" id="PRO_5023061023" description="LamG domain-containing protein" evidence="1">
    <location>
        <begin position="20"/>
        <end position="233"/>
    </location>
</feature>
<dbReference type="SUPFAM" id="SSF49899">
    <property type="entry name" value="Concanavalin A-like lectins/glucanases"/>
    <property type="match status" value="1"/>
</dbReference>
<evidence type="ECO:0008006" key="4">
    <source>
        <dbReference type="Google" id="ProtNLM"/>
    </source>
</evidence>
<accession>A0A5C7B4Y7</accession>
<dbReference type="RefSeq" id="WP_147130279.1">
    <property type="nucleotide sequence ID" value="NZ_VOSC01000005.1"/>
</dbReference>
<evidence type="ECO:0000313" key="3">
    <source>
        <dbReference type="Proteomes" id="UP000321790"/>
    </source>
</evidence>
<reference evidence="3" key="1">
    <citation type="submission" date="2019-08" db="EMBL/GenBank/DDBJ databases">
        <title>Seonamhaeicola sediminis sp. nov., isolated from marine sediment.</title>
        <authorList>
            <person name="Cao W.R."/>
        </authorList>
    </citation>
    <scope>NUCLEOTIDE SEQUENCE [LARGE SCALE GENOMIC DNA]</scope>
    <source>
        <strain evidence="3">Gy8</strain>
    </source>
</reference>
<dbReference type="OrthoDB" id="9770043at2"/>
<dbReference type="InterPro" id="IPR013320">
    <property type="entry name" value="ConA-like_dom_sf"/>
</dbReference>
<dbReference type="Gene3D" id="2.60.120.560">
    <property type="entry name" value="Exo-inulinase, domain 1"/>
    <property type="match status" value="1"/>
</dbReference>
<keyword evidence="3" id="KW-1185">Reference proteome</keyword>
<sequence length="233" mass="26616">MKFTTSLILVLIACFTAHAQATIPSNYKLVYAQNFEQPQAIQDFEMTDAEVWRVAKKSNNSFLELFMQSNYKPLVRSPFNIALLKTINVEDFILEVKMNQNGREYPHRDLCLIFGFKNASNFYYTHIASKADNHANSIFIVNDAPRVSIAKQRTDGTNWGTENSWHTVRVVRNVASGLIQIYFDDNTTPIMQASDKHFKSGYIGLGSFDDVGRFDDVKIWAPKLAKEKQGIFK</sequence>
<dbReference type="Proteomes" id="UP000321790">
    <property type="component" value="Unassembled WGS sequence"/>
</dbReference>
<gene>
    <name evidence="2" type="ORF">FUA26_00150</name>
</gene>
<dbReference type="GO" id="GO:0004553">
    <property type="term" value="F:hydrolase activity, hydrolyzing O-glycosyl compounds"/>
    <property type="evidence" value="ECO:0007669"/>
    <property type="project" value="UniProtKB-ARBA"/>
</dbReference>
<evidence type="ECO:0000313" key="2">
    <source>
        <dbReference type="EMBL" id="TXE14953.1"/>
    </source>
</evidence>
<feature type="signal peptide" evidence="1">
    <location>
        <begin position="1"/>
        <end position="19"/>
    </location>
</feature>
<dbReference type="AlphaFoldDB" id="A0A5C7B4Y7"/>
<organism evidence="2 3">
    <name type="scientific">Seonamhaeicola algicola</name>
    <dbReference type="NCBI Taxonomy" id="1719036"/>
    <lineage>
        <taxon>Bacteria</taxon>
        <taxon>Pseudomonadati</taxon>
        <taxon>Bacteroidota</taxon>
        <taxon>Flavobacteriia</taxon>
        <taxon>Flavobacteriales</taxon>
        <taxon>Flavobacteriaceae</taxon>
    </lineage>
</organism>
<keyword evidence="1" id="KW-0732">Signal</keyword>
<protein>
    <recommendedName>
        <fullName evidence="4">LamG domain-containing protein</fullName>
    </recommendedName>
</protein>
<comment type="caution">
    <text evidence="2">The sequence shown here is derived from an EMBL/GenBank/DDBJ whole genome shotgun (WGS) entry which is preliminary data.</text>
</comment>